<evidence type="ECO:0000313" key="3">
    <source>
        <dbReference type="Proteomes" id="UP001303046"/>
    </source>
</evidence>
<accession>A0ABR1EQI5</accession>
<keyword evidence="3" id="KW-1185">Reference proteome</keyword>
<evidence type="ECO:0000256" key="1">
    <source>
        <dbReference type="SAM" id="SignalP"/>
    </source>
</evidence>
<organism evidence="2 3">
    <name type="scientific">Necator americanus</name>
    <name type="common">Human hookworm</name>
    <dbReference type="NCBI Taxonomy" id="51031"/>
    <lineage>
        <taxon>Eukaryota</taxon>
        <taxon>Metazoa</taxon>
        <taxon>Ecdysozoa</taxon>
        <taxon>Nematoda</taxon>
        <taxon>Chromadorea</taxon>
        <taxon>Rhabditida</taxon>
        <taxon>Rhabditina</taxon>
        <taxon>Rhabditomorpha</taxon>
        <taxon>Strongyloidea</taxon>
        <taxon>Ancylostomatidae</taxon>
        <taxon>Bunostominae</taxon>
        <taxon>Necator</taxon>
    </lineage>
</organism>
<feature type="signal peptide" evidence="1">
    <location>
        <begin position="1"/>
        <end position="17"/>
    </location>
</feature>
<dbReference type="EMBL" id="JAVFWL010000006">
    <property type="protein sequence ID" value="KAK6764907.1"/>
    <property type="molecule type" value="Genomic_DNA"/>
</dbReference>
<protein>
    <recommendedName>
        <fullName evidence="4">Lipocalin/cytosolic fatty-acid binding domain-containing protein</fullName>
    </recommendedName>
</protein>
<evidence type="ECO:0008006" key="4">
    <source>
        <dbReference type="Google" id="ProtNLM"/>
    </source>
</evidence>
<dbReference type="Proteomes" id="UP001303046">
    <property type="component" value="Unassembled WGS sequence"/>
</dbReference>
<name>A0ABR1EQI5_NECAM</name>
<keyword evidence="1" id="KW-0732">Signal</keyword>
<comment type="caution">
    <text evidence="2">The sequence shown here is derived from an EMBL/GenBank/DDBJ whole genome shotgun (WGS) entry which is preliminary data.</text>
</comment>
<evidence type="ECO:0000313" key="2">
    <source>
        <dbReference type="EMBL" id="KAK6764907.1"/>
    </source>
</evidence>
<feature type="chain" id="PRO_5045908475" description="Lipocalin/cytosolic fatty-acid binding domain-containing protein" evidence="1">
    <location>
        <begin position="18"/>
        <end position="150"/>
    </location>
</feature>
<proteinExistence type="predicted"/>
<sequence>MTSYLIFLACIIRSSMAASDATVLSSPRISAVGQDARVLWEFRTSESPKLVQLSGSAFSKDSRNVQIQIHNFSNTFSIPVCVLHYSGRTDYEFMLVTNRSGQCTETILLVRNLDMFFNKNNAELISYLKNKIANEEIESMGIVPFANGCS</sequence>
<gene>
    <name evidence="2" type="primary">Necator_chrX.g25177</name>
    <name evidence="2" type="ORF">RB195_025011</name>
</gene>
<reference evidence="2 3" key="1">
    <citation type="submission" date="2023-08" db="EMBL/GenBank/DDBJ databases">
        <title>A Necator americanus chromosomal reference genome.</title>
        <authorList>
            <person name="Ilik V."/>
            <person name="Petrzelkova K.J."/>
            <person name="Pardy F."/>
            <person name="Fuh T."/>
            <person name="Niatou-Singa F.S."/>
            <person name="Gouil Q."/>
            <person name="Baker L."/>
            <person name="Ritchie M.E."/>
            <person name="Jex A.R."/>
            <person name="Gazzola D."/>
            <person name="Li H."/>
            <person name="Toshio Fujiwara R."/>
            <person name="Zhan B."/>
            <person name="Aroian R.V."/>
            <person name="Pafco B."/>
            <person name="Schwarz E.M."/>
        </authorList>
    </citation>
    <scope>NUCLEOTIDE SEQUENCE [LARGE SCALE GENOMIC DNA]</scope>
    <source>
        <strain evidence="2 3">Aroian</strain>
        <tissue evidence="2">Whole animal</tissue>
    </source>
</reference>